<dbReference type="Proteomes" id="UP001500767">
    <property type="component" value="Unassembled WGS sequence"/>
</dbReference>
<dbReference type="EMBL" id="BAAAYR010000005">
    <property type="protein sequence ID" value="GAA3576892.1"/>
    <property type="molecule type" value="Genomic_DNA"/>
</dbReference>
<evidence type="ECO:0000256" key="1">
    <source>
        <dbReference type="SAM" id="MobiDB-lite"/>
    </source>
</evidence>
<evidence type="ECO:0000313" key="2">
    <source>
        <dbReference type="EMBL" id="GAA3576892.1"/>
    </source>
</evidence>
<protein>
    <submittedName>
        <fullName evidence="2">Uncharacterized protein</fullName>
    </submittedName>
</protein>
<feature type="compositionally biased region" description="Basic and acidic residues" evidence="1">
    <location>
        <begin position="20"/>
        <end position="29"/>
    </location>
</feature>
<feature type="region of interest" description="Disordered" evidence="1">
    <location>
        <begin position="1"/>
        <end position="103"/>
    </location>
</feature>
<proteinExistence type="predicted"/>
<reference evidence="3" key="1">
    <citation type="journal article" date="2019" name="Int. J. Syst. Evol. Microbiol.">
        <title>The Global Catalogue of Microorganisms (GCM) 10K type strain sequencing project: providing services to taxonomists for standard genome sequencing and annotation.</title>
        <authorList>
            <consortium name="The Broad Institute Genomics Platform"/>
            <consortium name="The Broad Institute Genome Sequencing Center for Infectious Disease"/>
            <person name="Wu L."/>
            <person name="Ma J."/>
        </authorList>
    </citation>
    <scope>NUCLEOTIDE SEQUENCE [LARGE SCALE GENOMIC DNA]</scope>
    <source>
        <strain evidence="3">JCM 16540</strain>
    </source>
</reference>
<evidence type="ECO:0000313" key="3">
    <source>
        <dbReference type="Proteomes" id="UP001500767"/>
    </source>
</evidence>
<organism evidence="2 3">
    <name type="scientific">Microlunatus spumicola</name>
    <dbReference type="NCBI Taxonomy" id="81499"/>
    <lineage>
        <taxon>Bacteria</taxon>
        <taxon>Bacillati</taxon>
        <taxon>Actinomycetota</taxon>
        <taxon>Actinomycetes</taxon>
        <taxon>Propionibacteriales</taxon>
        <taxon>Propionibacteriaceae</taxon>
        <taxon>Microlunatus</taxon>
    </lineage>
</organism>
<gene>
    <name evidence="2" type="ORF">GCM10022197_37630</name>
</gene>
<name>A0ABP6Y6N5_9ACTN</name>
<sequence length="103" mass="10948">MPYVRPMSPEEPETPQQQDVDVRNNRESRAYAAEATQRIARASDGGAPPRDAPRAGEMPTHGTEGTASGNPVAGLEISDADREDAVEPSQDVQEVDGPQVGHA</sequence>
<comment type="caution">
    <text evidence="2">The sequence shown here is derived from an EMBL/GenBank/DDBJ whole genome shotgun (WGS) entry which is preliminary data.</text>
</comment>
<accession>A0ABP6Y6N5</accession>
<keyword evidence="3" id="KW-1185">Reference proteome</keyword>